<feature type="active site" description="Charge relay system" evidence="5">
    <location>
        <position position="288"/>
    </location>
</feature>
<accession>A0A8J3WS56</accession>
<keyword evidence="6" id="KW-0472">Membrane</keyword>
<comment type="caution">
    <text evidence="9">The sequence shown here is derived from an EMBL/GenBank/DDBJ whole genome shotgun (WGS) entry which is preliminary data.</text>
</comment>
<keyword evidence="4 5" id="KW-0720">Serine protease</keyword>
<organism evidence="9 10">
    <name type="scientific">Planobispora takensis</name>
    <dbReference type="NCBI Taxonomy" id="1367882"/>
    <lineage>
        <taxon>Bacteria</taxon>
        <taxon>Bacillati</taxon>
        <taxon>Actinomycetota</taxon>
        <taxon>Actinomycetes</taxon>
        <taxon>Streptosporangiales</taxon>
        <taxon>Streptosporangiaceae</taxon>
        <taxon>Planobispora</taxon>
    </lineage>
</organism>
<evidence type="ECO:0000256" key="4">
    <source>
        <dbReference type="ARBA" id="ARBA00022825"/>
    </source>
</evidence>
<keyword evidence="10" id="KW-1185">Reference proteome</keyword>
<evidence type="ECO:0000256" key="2">
    <source>
        <dbReference type="ARBA" id="ARBA00022670"/>
    </source>
</evidence>
<comment type="similarity">
    <text evidence="1 5">Belongs to the peptidase S8 family.</text>
</comment>
<keyword evidence="6" id="KW-1133">Transmembrane helix</keyword>
<feature type="chain" id="PRO_5038897522" evidence="7">
    <location>
        <begin position="41"/>
        <end position="432"/>
    </location>
</feature>
<feature type="domain" description="Peptidase S8/S53" evidence="8">
    <location>
        <begin position="71"/>
        <end position="336"/>
    </location>
</feature>
<protein>
    <submittedName>
        <fullName evidence="9">Type VII secretion-associated serine protease</fullName>
    </submittedName>
</protein>
<dbReference type="GO" id="GO:0006508">
    <property type="term" value="P:proteolysis"/>
    <property type="evidence" value="ECO:0007669"/>
    <property type="project" value="UniProtKB-KW"/>
</dbReference>
<proteinExistence type="inferred from homology"/>
<dbReference type="PANTHER" id="PTHR43806">
    <property type="entry name" value="PEPTIDASE S8"/>
    <property type="match status" value="1"/>
</dbReference>
<dbReference type="InterPro" id="IPR050131">
    <property type="entry name" value="Peptidase_S8_subtilisin-like"/>
</dbReference>
<dbReference type="InterPro" id="IPR000209">
    <property type="entry name" value="Peptidase_S8/S53_dom"/>
</dbReference>
<evidence type="ECO:0000259" key="8">
    <source>
        <dbReference type="Pfam" id="PF00082"/>
    </source>
</evidence>
<keyword evidence="7" id="KW-0732">Signal</keyword>
<evidence type="ECO:0000256" key="6">
    <source>
        <dbReference type="SAM" id="Phobius"/>
    </source>
</evidence>
<dbReference type="EMBL" id="BOOK01000005">
    <property type="protein sequence ID" value="GIH98882.1"/>
    <property type="molecule type" value="Genomic_DNA"/>
</dbReference>
<dbReference type="InterPro" id="IPR036852">
    <property type="entry name" value="Peptidase_S8/S53_dom_sf"/>
</dbReference>
<dbReference type="Pfam" id="PF00082">
    <property type="entry name" value="Peptidase_S8"/>
    <property type="match status" value="1"/>
</dbReference>
<dbReference type="AlphaFoldDB" id="A0A8J3WS56"/>
<dbReference type="Proteomes" id="UP000634476">
    <property type="component" value="Unassembled WGS sequence"/>
</dbReference>
<feature type="active site" description="Charge relay system" evidence="5">
    <location>
        <position position="115"/>
    </location>
</feature>
<feature type="active site" description="Charge relay system" evidence="5">
    <location>
        <position position="80"/>
    </location>
</feature>
<evidence type="ECO:0000256" key="5">
    <source>
        <dbReference type="PROSITE-ProRule" id="PRU01240"/>
    </source>
</evidence>
<evidence type="ECO:0000256" key="1">
    <source>
        <dbReference type="ARBA" id="ARBA00011073"/>
    </source>
</evidence>
<dbReference type="PANTHER" id="PTHR43806:SF11">
    <property type="entry name" value="CEREVISIN-RELATED"/>
    <property type="match status" value="1"/>
</dbReference>
<dbReference type="SUPFAM" id="SSF52743">
    <property type="entry name" value="Subtilisin-like"/>
    <property type="match status" value="1"/>
</dbReference>
<keyword evidence="2 5" id="KW-0645">Protease</keyword>
<dbReference type="GO" id="GO:0004252">
    <property type="term" value="F:serine-type endopeptidase activity"/>
    <property type="evidence" value="ECO:0007669"/>
    <property type="project" value="UniProtKB-UniRule"/>
</dbReference>
<keyword evidence="3 5" id="KW-0378">Hydrolase</keyword>
<feature type="signal peptide" evidence="7">
    <location>
        <begin position="1"/>
        <end position="40"/>
    </location>
</feature>
<evidence type="ECO:0000256" key="7">
    <source>
        <dbReference type="SAM" id="SignalP"/>
    </source>
</evidence>
<feature type="transmembrane region" description="Helical" evidence="6">
    <location>
        <begin position="382"/>
        <end position="405"/>
    </location>
</feature>
<name>A0A8J3WS56_9ACTN</name>
<dbReference type="InterPro" id="IPR015500">
    <property type="entry name" value="Peptidase_S8_subtilisin-rel"/>
</dbReference>
<sequence>MLSRRGRRGREAPTASPRAVPPAILAVLLAVLLTALSATAAPPAAADEIRDGQRWVLDALNVEEAWEVTRGAGVTVAVVDGAVDGEVAELRGRVVTGPEMGSQATGDERLSGMRHATAMASLIAGAGKGGEDGLLGVAPEARILSLPLNFEEREDVPEADRRTLRGSPVARAIRYAADHGAQVISMSLGAYGPHRAEREAVSYALSKGVVLIAAVGNEGGEEYSTTHQTSYWNFPAGYPGVVGVGAADRFGQPAVFSSDNLSVLVSAPGVQVPVALPGGKYENSDGTSVATALVAGVAALIKAKYPDMTPQQVARALTSTAGFTPGAGYDEHVGFGVVDAGAALARAGELAGVASPSPVPDGRHFGGGPLPEEPARPGADPFLLWLYGAGLALGVLAFAGAVVVLNRKSALRSAAGTAPDAEFGAEGRVWRV</sequence>
<dbReference type="PRINTS" id="PR00723">
    <property type="entry name" value="SUBTILISIN"/>
</dbReference>
<dbReference type="PROSITE" id="PS51892">
    <property type="entry name" value="SUBTILASE"/>
    <property type="match status" value="1"/>
</dbReference>
<evidence type="ECO:0000256" key="3">
    <source>
        <dbReference type="ARBA" id="ARBA00022801"/>
    </source>
</evidence>
<evidence type="ECO:0000313" key="10">
    <source>
        <dbReference type="Proteomes" id="UP000634476"/>
    </source>
</evidence>
<reference evidence="9" key="1">
    <citation type="submission" date="2021-01" db="EMBL/GenBank/DDBJ databases">
        <title>Whole genome shotgun sequence of Planobispora takensis NBRC 109077.</title>
        <authorList>
            <person name="Komaki H."/>
            <person name="Tamura T."/>
        </authorList>
    </citation>
    <scope>NUCLEOTIDE SEQUENCE</scope>
    <source>
        <strain evidence="9">NBRC 109077</strain>
    </source>
</reference>
<evidence type="ECO:0000313" key="9">
    <source>
        <dbReference type="EMBL" id="GIH98882.1"/>
    </source>
</evidence>
<keyword evidence="6" id="KW-0812">Transmembrane</keyword>
<dbReference type="Gene3D" id="3.40.50.200">
    <property type="entry name" value="Peptidase S8/S53 domain"/>
    <property type="match status" value="1"/>
</dbReference>
<gene>
    <name evidence="9" type="ORF">Pta02_08910</name>
</gene>